<feature type="region of interest" description="Disordered" evidence="4">
    <location>
        <begin position="286"/>
        <end position="305"/>
    </location>
</feature>
<keyword evidence="7" id="KW-1185">Reference proteome</keyword>
<dbReference type="InterPro" id="IPR052444">
    <property type="entry name" value="Spz/Toll_ligand-like"/>
</dbReference>
<organism evidence="6 7">
    <name type="scientific">Frankliniella fusca</name>
    <dbReference type="NCBI Taxonomy" id="407009"/>
    <lineage>
        <taxon>Eukaryota</taxon>
        <taxon>Metazoa</taxon>
        <taxon>Ecdysozoa</taxon>
        <taxon>Arthropoda</taxon>
        <taxon>Hexapoda</taxon>
        <taxon>Insecta</taxon>
        <taxon>Pterygota</taxon>
        <taxon>Neoptera</taxon>
        <taxon>Paraneoptera</taxon>
        <taxon>Thysanoptera</taxon>
        <taxon>Terebrantia</taxon>
        <taxon>Thripoidea</taxon>
        <taxon>Thripidae</taxon>
        <taxon>Frankliniella</taxon>
    </lineage>
</organism>
<comment type="caution">
    <text evidence="6">The sequence shown here is derived from an EMBL/GenBank/DDBJ whole genome shotgun (WGS) entry which is preliminary data.</text>
</comment>
<sequence length="305" mass="33230">MLPANSTGTPQDHALASGVVLQEAQTQDPTQEPAQPAQPAHSTPGPGPSRTTEARRKLSSTHSSASASGTTMGTSMTGTSISIVLGAERNKQALAPDPIGGEDTNIVFPTPPPPAQVEGPSGAGETKFDPPPCARGSTFCTDIDNYPENYLQSMLRSALVPYKEYFGKDEIPIGNISQRIDSNEGTPLCPYQEQVVYPKVAKNKEDKWRYIVNQDNYVQGVRVEYCSDDTKSCELADNFPYGYKTTCRQKYIFRKLVALHPEGNTQTDMFKLPSCCSCYFSITGSNVSSRRSNMTPVKKTGSRKR</sequence>
<feature type="region of interest" description="Disordered" evidence="4">
    <location>
        <begin position="1"/>
        <end position="77"/>
    </location>
</feature>
<feature type="compositionally biased region" description="Low complexity" evidence="4">
    <location>
        <begin position="60"/>
        <end position="77"/>
    </location>
</feature>
<dbReference type="FunFam" id="2.10.90.10:FF:000056">
    <property type="entry name" value="Protein spaetzle"/>
    <property type="match status" value="1"/>
</dbReference>
<feature type="domain" description="Spaetzle" evidence="5">
    <location>
        <begin position="187"/>
        <end position="279"/>
    </location>
</feature>
<dbReference type="GO" id="GO:0005121">
    <property type="term" value="F:Toll binding"/>
    <property type="evidence" value="ECO:0007669"/>
    <property type="project" value="TreeGrafter"/>
</dbReference>
<keyword evidence="3" id="KW-0325">Glycoprotein</keyword>
<keyword evidence="1" id="KW-0732">Signal</keyword>
<dbReference type="PANTHER" id="PTHR23199:SF12">
    <property type="entry name" value="NEUROTROPHIN 1-RELATED"/>
    <property type="match status" value="1"/>
</dbReference>
<feature type="compositionally biased region" description="Polar residues" evidence="4">
    <location>
        <begin position="286"/>
        <end position="295"/>
    </location>
</feature>
<reference evidence="6" key="1">
    <citation type="submission" date="2021-07" db="EMBL/GenBank/DDBJ databases">
        <authorList>
            <person name="Catto M.A."/>
            <person name="Jacobson A."/>
            <person name="Kennedy G."/>
            <person name="Labadie P."/>
            <person name="Hunt B.G."/>
            <person name="Srinivasan R."/>
        </authorList>
    </citation>
    <scope>NUCLEOTIDE SEQUENCE</scope>
    <source>
        <strain evidence="6">PL_HMW_Pooled</strain>
        <tissue evidence="6">Head</tissue>
    </source>
</reference>
<gene>
    <name evidence="6" type="ORF">KUF71_005603</name>
</gene>
<dbReference type="InterPro" id="IPR032104">
    <property type="entry name" value="Spaetzle"/>
</dbReference>
<dbReference type="GO" id="GO:0008083">
    <property type="term" value="F:growth factor activity"/>
    <property type="evidence" value="ECO:0007669"/>
    <property type="project" value="TreeGrafter"/>
</dbReference>
<evidence type="ECO:0000313" key="7">
    <source>
        <dbReference type="Proteomes" id="UP001219518"/>
    </source>
</evidence>
<evidence type="ECO:0000256" key="1">
    <source>
        <dbReference type="ARBA" id="ARBA00022729"/>
    </source>
</evidence>
<dbReference type="GO" id="GO:0005615">
    <property type="term" value="C:extracellular space"/>
    <property type="evidence" value="ECO:0007669"/>
    <property type="project" value="UniProtKB-ARBA"/>
</dbReference>
<dbReference type="AlphaFoldDB" id="A0AAE1LCZ4"/>
<name>A0AAE1LCZ4_9NEOP</name>
<proteinExistence type="predicted"/>
<keyword evidence="2" id="KW-1015">Disulfide bond</keyword>
<feature type="compositionally biased region" description="Low complexity" evidence="4">
    <location>
        <begin position="24"/>
        <end position="40"/>
    </location>
</feature>
<accession>A0AAE1LCZ4</accession>
<protein>
    <submittedName>
        <fullName evidence="6">Protein spaetzle</fullName>
    </submittedName>
</protein>
<dbReference type="PANTHER" id="PTHR23199">
    <property type="entry name" value="NEUROTROPHIN 1-RELATED"/>
    <property type="match status" value="1"/>
</dbReference>
<dbReference type="Proteomes" id="UP001219518">
    <property type="component" value="Unassembled WGS sequence"/>
</dbReference>
<dbReference type="GO" id="GO:0045087">
    <property type="term" value="P:innate immune response"/>
    <property type="evidence" value="ECO:0007669"/>
    <property type="project" value="TreeGrafter"/>
</dbReference>
<evidence type="ECO:0000259" key="5">
    <source>
        <dbReference type="Pfam" id="PF16077"/>
    </source>
</evidence>
<dbReference type="Gene3D" id="2.10.90.10">
    <property type="entry name" value="Cystine-knot cytokines"/>
    <property type="match status" value="1"/>
</dbReference>
<dbReference type="GO" id="GO:0021556">
    <property type="term" value="P:central nervous system formation"/>
    <property type="evidence" value="ECO:0007669"/>
    <property type="project" value="TreeGrafter"/>
</dbReference>
<evidence type="ECO:0000313" key="6">
    <source>
        <dbReference type="EMBL" id="KAK3914915.1"/>
    </source>
</evidence>
<reference evidence="6" key="2">
    <citation type="journal article" date="2023" name="BMC Genomics">
        <title>Pest status, molecular evolution, and epigenetic factors derived from the genome assembly of Frankliniella fusca, a thysanopteran phytovirus vector.</title>
        <authorList>
            <person name="Catto M.A."/>
            <person name="Labadie P.E."/>
            <person name="Jacobson A.L."/>
            <person name="Kennedy G.G."/>
            <person name="Srinivasan R."/>
            <person name="Hunt B.G."/>
        </authorList>
    </citation>
    <scope>NUCLEOTIDE SEQUENCE</scope>
    <source>
        <strain evidence="6">PL_HMW_Pooled</strain>
    </source>
</reference>
<evidence type="ECO:0000256" key="2">
    <source>
        <dbReference type="ARBA" id="ARBA00023157"/>
    </source>
</evidence>
<dbReference type="EMBL" id="JAHWGI010000394">
    <property type="protein sequence ID" value="KAK3914915.1"/>
    <property type="molecule type" value="Genomic_DNA"/>
</dbReference>
<evidence type="ECO:0000256" key="3">
    <source>
        <dbReference type="ARBA" id="ARBA00023180"/>
    </source>
</evidence>
<feature type="compositionally biased region" description="Polar residues" evidence="4">
    <location>
        <begin position="1"/>
        <end position="10"/>
    </location>
</feature>
<dbReference type="SUPFAM" id="SSF57501">
    <property type="entry name" value="Cystine-knot cytokines"/>
    <property type="match status" value="1"/>
</dbReference>
<dbReference type="Pfam" id="PF16077">
    <property type="entry name" value="Spaetzle"/>
    <property type="match status" value="1"/>
</dbReference>
<dbReference type="InterPro" id="IPR029034">
    <property type="entry name" value="Cystine-knot_cytokine"/>
</dbReference>
<evidence type="ECO:0000256" key="4">
    <source>
        <dbReference type="SAM" id="MobiDB-lite"/>
    </source>
</evidence>